<keyword evidence="14" id="KW-1015">Disulfide bond</keyword>
<evidence type="ECO:0000313" key="19">
    <source>
        <dbReference type="Proteomes" id="UP000248349"/>
    </source>
</evidence>
<dbReference type="InterPro" id="IPR001461">
    <property type="entry name" value="Aspartic_peptidase_A1"/>
</dbReference>
<evidence type="ECO:0000259" key="17">
    <source>
        <dbReference type="PROSITE" id="PS51767"/>
    </source>
</evidence>
<evidence type="ECO:0000256" key="6">
    <source>
        <dbReference type="ARBA" id="ARBA00022729"/>
    </source>
</evidence>
<dbReference type="RefSeq" id="XP_025433470.1">
    <property type="nucleotide sequence ID" value="XM_025574501.1"/>
</dbReference>
<name>A0A319A613_9EURO</name>
<dbReference type="GeneID" id="37075729"/>
<dbReference type="AlphaFoldDB" id="A0A319A613"/>
<evidence type="ECO:0000256" key="3">
    <source>
        <dbReference type="ARBA" id="ARBA00022475"/>
    </source>
</evidence>
<dbReference type="OrthoDB" id="28208at2759"/>
<comment type="similarity">
    <text evidence="2">Belongs to the peptidase A1 family.</text>
</comment>
<evidence type="ECO:0000256" key="12">
    <source>
        <dbReference type="ARBA" id="ARBA00023288"/>
    </source>
</evidence>
<comment type="subcellular location">
    <subcellularLocation>
        <location evidence="1">Cell membrane</location>
        <topology evidence="1">Lipid-anchor</topology>
        <topology evidence="1">GPI-anchor</topology>
    </subcellularLocation>
</comment>
<dbReference type="STRING" id="1450539.A0A319A613"/>
<dbReference type="Gene3D" id="2.40.70.10">
    <property type="entry name" value="Acid Proteases"/>
    <property type="match status" value="2"/>
</dbReference>
<feature type="disulfide bond" evidence="14">
    <location>
        <begin position="134"/>
        <end position="139"/>
    </location>
</feature>
<evidence type="ECO:0000256" key="14">
    <source>
        <dbReference type="PIRSR" id="PIRSR601461-2"/>
    </source>
</evidence>
<dbReference type="Pfam" id="PF00026">
    <property type="entry name" value="Asp"/>
    <property type="match status" value="1"/>
</dbReference>
<dbReference type="FunFam" id="2.40.70.10:FF:000085">
    <property type="entry name" value="Aspartic-type endopeptidase (CtsD), putative"/>
    <property type="match status" value="1"/>
</dbReference>
<keyword evidence="10" id="KW-0472">Membrane</keyword>
<evidence type="ECO:0000256" key="5">
    <source>
        <dbReference type="ARBA" id="ARBA00022670"/>
    </source>
</evidence>
<dbReference type="PROSITE" id="PS51767">
    <property type="entry name" value="PEPTIDASE_A1"/>
    <property type="match status" value="1"/>
</dbReference>
<dbReference type="GO" id="GO:0098552">
    <property type="term" value="C:side of membrane"/>
    <property type="evidence" value="ECO:0007669"/>
    <property type="project" value="UniProtKB-KW"/>
</dbReference>
<dbReference type="CDD" id="cd05471">
    <property type="entry name" value="pepsin_like"/>
    <property type="match status" value="1"/>
</dbReference>
<keyword evidence="19" id="KW-1185">Reference proteome</keyword>
<proteinExistence type="inferred from homology"/>
<dbReference type="EMBL" id="KZ821224">
    <property type="protein sequence ID" value="PYH47488.1"/>
    <property type="molecule type" value="Genomic_DNA"/>
</dbReference>
<keyword evidence="3" id="KW-1003">Cell membrane</keyword>
<dbReference type="GO" id="GO:0004190">
    <property type="term" value="F:aspartic-type endopeptidase activity"/>
    <property type="evidence" value="ECO:0007669"/>
    <property type="project" value="UniProtKB-KW"/>
</dbReference>
<feature type="chain" id="PRO_5016448633" evidence="16">
    <location>
        <begin position="20"/>
        <end position="476"/>
    </location>
</feature>
<keyword evidence="4" id="KW-0336">GPI-anchor</keyword>
<protein>
    <submittedName>
        <fullName evidence="18">Aspartic protease PEPAd</fullName>
    </submittedName>
</protein>
<evidence type="ECO:0000256" key="4">
    <source>
        <dbReference type="ARBA" id="ARBA00022622"/>
    </source>
</evidence>
<dbReference type="Proteomes" id="UP000248349">
    <property type="component" value="Unassembled WGS sequence"/>
</dbReference>
<gene>
    <name evidence="18" type="ORF">BP01DRAFT_354686</name>
</gene>
<evidence type="ECO:0000256" key="15">
    <source>
        <dbReference type="SAM" id="MobiDB-lite"/>
    </source>
</evidence>
<evidence type="ECO:0000256" key="10">
    <source>
        <dbReference type="ARBA" id="ARBA00023136"/>
    </source>
</evidence>
<evidence type="ECO:0000256" key="13">
    <source>
        <dbReference type="PIRSR" id="PIRSR601461-1"/>
    </source>
</evidence>
<evidence type="ECO:0000313" key="18">
    <source>
        <dbReference type="EMBL" id="PYH47488.1"/>
    </source>
</evidence>
<accession>A0A319A613</accession>
<evidence type="ECO:0000256" key="7">
    <source>
        <dbReference type="ARBA" id="ARBA00022750"/>
    </source>
</evidence>
<keyword evidence="7" id="KW-0064">Aspartyl protease</keyword>
<keyword evidence="9" id="KW-0843">Virulence</keyword>
<evidence type="ECO:0000256" key="1">
    <source>
        <dbReference type="ARBA" id="ARBA00004609"/>
    </source>
</evidence>
<dbReference type="SUPFAM" id="SSF50630">
    <property type="entry name" value="Acid proteases"/>
    <property type="match status" value="1"/>
</dbReference>
<evidence type="ECO:0000256" key="8">
    <source>
        <dbReference type="ARBA" id="ARBA00022801"/>
    </source>
</evidence>
<dbReference type="GO" id="GO:0006508">
    <property type="term" value="P:proteolysis"/>
    <property type="evidence" value="ECO:0007669"/>
    <property type="project" value="UniProtKB-KW"/>
</dbReference>
<dbReference type="PANTHER" id="PTHR47966:SF75">
    <property type="entry name" value="ENDOPEPTIDASE (CTSD), PUTATIVE (AFU_ORTHOLOGUE AFUA_4G07040)-RELATED"/>
    <property type="match status" value="1"/>
</dbReference>
<dbReference type="InterPro" id="IPR033121">
    <property type="entry name" value="PEPTIDASE_A1"/>
</dbReference>
<keyword evidence="12" id="KW-0449">Lipoprotein</keyword>
<feature type="region of interest" description="Disordered" evidence="15">
    <location>
        <begin position="417"/>
        <end position="444"/>
    </location>
</feature>
<organism evidence="18 19">
    <name type="scientific">Aspergillus saccharolyticus JOP 1030-1</name>
    <dbReference type="NCBI Taxonomy" id="1450539"/>
    <lineage>
        <taxon>Eukaryota</taxon>
        <taxon>Fungi</taxon>
        <taxon>Dikarya</taxon>
        <taxon>Ascomycota</taxon>
        <taxon>Pezizomycotina</taxon>
        <taxon>Eurotiomycetes</taxon>
        <taxon>Eurotiomycetidae</taxon>
        <taxon>Eurotiales</taxon>
        <taxon>Aspergillaceae</taxon>
        <taxon>Aspergillus</taxon>
        <taxon>Aspergillus subgen. Circumdati</taxon>
    </lineage>
</organism>
<keyword evidence="11" id="KW-0325">Glycoprotein</keyword>
<feature type="active site" evidence="13">
    <location>
        <position position="305"/>
    </location>
</feature>
<keyword evidence="6 16" id="KW-0732">Signal</keyword>
<dbReference type="InterPro" id="IPR034164">
    <property type="entry name" value="Pepsin-like_dom"/>
</dbReference>
<evidence type="ECO:0000256" key="11">
    <source>
        <dbReference type="ARBA" id="ARBA00023180"/>
    </source>
</evidence>
<keyword evidence="8" id="KW-0378">Hydrolase</keyword>
<dbReference type="InterPro" id="IPR021109">
    <property type="entry name" value="Peptidase_aspartic_dom_sf"/>
</dbReference>
<evidence type="ECO:0000256" key="9">
    <source>
        <dbReference type="ARBA" id="ARBA00023026"/>
    </source>
</evidence>
<reference evidence="18 19" key="1">
    <citation type="submission" date="2016-12" db="EMBL/GenBank/DDBJ databases">
        <title>The genomes of Aspergillus section Nigri reveals drivers in fungal speciation.</title>
        <authorList>
            <consortium name="DOE Joint Genome Institute"/>
            <person name="Vesth T.C."/>
            <person name="Nybo J."/>
            <person name="Theobald S."/>
            <person name="Brandl J."/>
            <person name="Frisvad J.C."/>
            <person name="Nielsen K.F."/>
            <person name="Lyhne E.K."/>
            <person name="Kogle M.E."/>
            <person name="Kuo A."/>
            <person name="Riley R."/>
            <person name="Clum A."/>
            <person name="Nolan M."/>
            <person name="Lipzen A."/>
            <person name="Salamov A."/>
            <person name="Henrissat B."/>
            <person name="Wiebenga A."/>
            <person name="De Vries R.P."/>
            <person name="Grigoriev I.V."/>
            <person name="Mortensen U.H."/>
            <person name="Andersen M.R."/>
            <person name="Baker S.E."/>
        </authorList>
    </citation>
    <scope>NUCLEOTIDE SEQUENCE [LARGE SCALE GENOMIC DNA]</scope>
    <source>
        <strain evidence="18 19">JOP 1030-1</strain>
    </source>
</reference>
<feature type="active site" evidence="13">
    <location>
        <position position="121"/>
    </location>
</feature>
<evidence type="ECO:0000256" key="16">
    <source>
        <dbReference type="SAM" id="SignalP"/>
    </source>
</evidence>
<feature type="signal peptide" evidence="16">
    <location>
        <begin position="1"/>
        <end position="19"/>
    </location>
</feature>
<dbReference type="PRINTS" id="PR00792">
    <property type="entry name" value="PEPSIN"/>
</dbReference>
<dbReference type="FunFam" id="2.40.70.10:FF:000060">
    <property type="entry name" value="Aspartic-type endopeptidase ctsD"/>
    <property type="match status" value="1"/>
</dbReference>
<dbReference type="GO" id="GO:0005886">
    <property type="term" value="C:plasma membrane"/>
    <property type="evidence" value="ECO:0007669"/>
    <property type="project" value="UniProtKB-SubCell"/>
</dbReference>
<sequence>MHLAGCLLIAACIWTAVFAFIPYEINLDSLTTKHTPSRRFLPWESLSEALAKSPASAKSGESITLDVKRAPIRRNNDFDIVLSKTPSWPNTAALDQDGNDLTYFAVVKIGSEQQEFYLMLDTGGTNSWVFSSNCTTKACSMHDTFDATTSSSINVTTTGWSVGYGSGSASGVLATDNVTIAGVEVQFTFGLATNASTNFESYAMDGILGFGRSNDTSYNTPTFMDAVAEQKNFDSNVVGFALSRAKSGEKDGTVTIGGIDSDKFNGDISYTNTVTGSGNYWRIPVDDVYVNGDACDFTNKSAIIDTGTSYAMLPSHDAKALHALIPGSTASGDYFLIPCNSTAKVQVAFSGVNYTISPEDYIGSEYNTSCISTIVSYDLFGDDIWLLGDVFLKNVYTVFDFDQERVGLAVRAYNKNTTSSSSSKTSSSSSGSSASATASSSSTNSTGVLASSGTSSQQASKFYLSAIVVVFCAVLL</sequence>
<keyword evidence="5 18" id="KW-0645">Protease</keyword>
<evidence type="ECO:0000256" key="2">
    <source>
        <dbReference type="ARBA" id="ARBA00007447"/>
    </source>
</evidence>
<feature type="domain" description="Peptidase A1" evidence="17">
    <location>
        <begin position="103"/>
        <end position="409"/>
    </location>
</feature>
<dbReference type="PANTHER" id="PTHR47966">
    <property type="entry name" value="BETA-SITE APP-CLEAVING ENZYME, ISOFORM A-RELATED"/>
    <property type="match status" value="1"/>
</dbReference>